<evidence type="ECO:0000313" key="15">
    <source>
        <dbReference type="Proteomes" id="UP000182788"/>
    </source>
</evidence>
<protein>
    <submittedName>
        <fullName evidence="14">Iron ABC transporter permease</fullName>
    </submittedName>
</protein>
<evidence type="ECO:0000256" key="13">
    <source>
        <dbReference type="SAM" id="Phobius"/>
    </source>
</evidence>
<dbReference type="CDD" id="cd06550">
    <property type="entry name" value="TM_ABC_iron-siderophores_like"/>
    <property type="match status" value="1"/>
</dbReference>
<evidence type="ECO:0000256" key="9">
    <source>
        <dbReference type="ARBA" id="ARBA00023065"/>
    </source>
</evidence>
<organism evidence="14 15">
    <name type="scientific">Bacillus paramycoides</name>
    <dbReference type="NCBI Taxonomy" id="2026194"/>
    <lineage>
        <taxon>Bacteria</taxon>
        <taxon>Bacillati</taxon>
        <taxon>Bacillota</taxon>
        <taxon>Bacilli</taxon>
        <taxon>Bacillales</taxon>
        <taxon>Bacillaceae</taxon>
        <taxon>Bacillus</taxon>
        <taxon>Bacillus cereus group</taxon>
    </lineage>
</organism>
<keyword evidence="8" id="KW-0408">Iron</keyword>
<evidence type="ECO:0000256" key="7">
    <source>
        <dbReference type="ARBA" id="ARBA00022989"/>
    </source>
</evidence>
<dbReference type="AlphaFoldDB" id="A0A1J9UQX7"/>
<dbReference type="InterPro" id="IPR037294">
    <property type="entry name" value="ABC_BtuC-like"/>
</dbReference>
<feature type="transmembrane region" description="Helical" evidence="13">
    <location>
        <begin position="133"/>
        <end position="155"/>
    </location>
</feature>
<feature type="transmembrane region" description="Helical" evidence="13">
    <location>
        <begin position="264"/>
        <end position="285"/>
    </location>
</feature>
<dbReference type="RefSeq" id="WP_071718244.1">
    <property type="nucleotide sequence ID" value="NZ_CBCSHB010000007.1"/>
</dbReference>
<sequence length="317" mass="35024">MKKRYLFIMLIVLSIASIFIGVKDISLMDIVHWDQDKMQVVFISRLPRLISIIVAGVSLSISGLIMQQLSKNKFVSPTTAGTMDSAKLGVLVSLMLFTTASPLEKMLVAFVFALAGTFLFMQILKRIKFKDAIFIPLVGIMFGNIISSVTTFFAYKYDLIQNINSWLQGDFSMIMKGRYEILYLSIPLVIIAFLYANRFTVAGMGEDFAANLGMNYNRVLNIGLVIVSLISALVVLTVGMIPFLGLIIPNIVSIYRGDNLKNSLPHTALLGAVFVLACDILGRVVIYPYEISIGLTVGVIGSGIFLYLLMRRNAYAA</sequence>
<evidence type="ECO:0000256" key="5">
    <source>
        <dbReference type="ARBA" id="ARBA00022496"/>
    </source>
</evidence>
<feature type="transmembrane region" description="Helical" evidence="13">
    <location>
        <begin position="291"/>
        <end position="310"/>
    </location>
</feature>
<dbReference type="GO" id="GO:0022857">
    <property type="term" value="F:transmembrane transporter activity"/>
    <property type="evidence" value="ECO:0007669"/>
    <property type="project" value="InterPro"/>
</dbReference>
<dbReference type="FunFam" id="1.10.3470.10:FF:000004">
    <property type="entry name" value="Iron compound ABC transporter, permease"/>
    <property type="match status" value="1"/>
</dbReference>
<keyword evidence="7 13" id="KW-1133">Transmembrane helix</keyword>
<keyword evidence="5" id="KW-0410">Iron transport</keyword>
<evidence type="ECO:0000256" key="11">
    <source>
        <dbReference type="ARBA" id="ARBA00054099"/>
    </source>
</evidence>
<dbReference type="Proteomes" id="UP000182788">
    <property type="component" value="Unassembled WGS sequence"/>
</dbReference>
<dbReference type="Gene3D" id="1.10.3470.10">
    <property type="entry name" value="ABC transporter involved in vitamin B12 uptake, BtuC"/>
    <property type="match status" value="1"/>
</dbReference>
<keyword evidence="9" id="KW-0406">Ion transport</keyword>
<dbReference type="PANTHER" id="PTHR30472">
    <property type="entry name" value="FERRIC ENTEROBACTIN TRANSPORT SYSTEM PERMEASE PROTEIN"/>
    <property type="match status" value="1"/>
</dbReference>
<dbReference type="GO" id="GO:0005886">
    <property type="term" value="C:plasma membrane"/>
    <property type="evidence" value="ECO:0007669"/>
    <property type="project" value="UniProtKB-SubCell"/>
</dbReference>
<evidence type="ECO:0000256" key="2">
    <source>
        <dbReference type="ARBA" id="ARBA00007935"/>
    </source>
</evidence>
<feature type="transmembrane region" description="Helical" evidence="13">
    <location>
        <begin position="6"/>
        <end position="25"/>
    </location>
</feature>
<dbReference type="InterPro" id="IPR000522">
    <property type="entry name" value="ABC_transptr_permease_BtuC"/>
</dbReference>
<keyword evidence="6 13" id="KW-0812">Transmembrane</keyword>
<feature type="transmembrane region" description="Helical" evidence="13">
    <location>
        <begin position="219"/>
        <end position="252"/>
    </location>
</feature>
<evidence type="ECO:0000313" key="14">
    <source>
        <dbReference type="EMBL" id="OJD81192.1"/>
    </source>
</evidence>
<evidence type="ECO:0000256" key="12">
    <source>
        <dbReference type="ARBA" id="ARBA00066247"/>
    </source>
</evidence>
<keyword evidence="3" id="KW-0813">Transport</keyword>
<feature type="transmembrane region" description="Helical" evidence="13">
    <location>
        <begin position="46"/>
        <end position="65"/>
    </location>
</feature>
<comment type="similarity">
    <text evidence="2">Belongs to the binding-protein-dependent transport system permease family. FecCD subfamily.</text>
</comment>
<proteinExistence type="inferred from homology"/>
<evidence type="ECO:0000256" key="4">
    <source>
        <dbReference type="ARBA" id="ARBA00022475"/>
    </source>
</evidence>
<evidence type="ECO:0000256" key="10">
    <source>
        <dbReference type="ARBA" id="ARBA00023136"/>
    </source>
</evidence>
<keyword evidence="4" id="KW-1003">Cell membrane</keyword>
<evidence type="ECO:0000256" key="1">
    <source>
        <dbReference type="ARBA" id="ARBA00004651"/>
    </source>
</evidence>
<comment type="function">
    <text evidence="11">Part of an ABC transporter complex involved in ferric-petrobactin uptake. Probably responsible for the translocation of the substrate across the membrane.</text>
</comment>
<dbReference type="GO" id="GO:0033214">
    <property type="term" value="P:siderophore-iron import into cell"/>
    <property type="evidence" value="ECO:0007669"/>
    <property type="project" value="TreeGrafter"/>
</dbReference>
<feature type="transmembrane region" description="Helical" evidence="13">
    <location>
        <begin position="107"/>
        <end position="127"/>
    </location>
</feature>
<accession>A0A1J9UQX7</accession>
<comment type="subcellular location">
    <subcellularLocation>
        <location evidence="1">Cell membrane</location>
        <topology evidence="1">Multi-pass membrane protein</topology>
    </subcellularLocation>
</comment>
<evidence type="ECO:0000256" key="8">
    <source>
        <dbReference type="ARBA" id="ARBA00023004"/>
    </source>
</evidence>
<dbReference type="GeneID" id="87591309"/>
<comment type="subunit">
    <text evidence="12">The complex is composed of two ATP-binding proteins (FatE), two transmembrane proteins (FatC and FatD) and a solute-binding protein (FpuA).</text>
</comment>
<evidence type="ECO:0000256" key="3">
    <source>
        <dbReference type="ARBA" id="ARBA00022448"/>
    </source>
</evidence>
<dbReference type="EMBL" id="MAOI01000048">
    <property type="protein sequence ID" value="OJD81192.1"/>
    <property type="molecule type" value="Genomic_DNA"/>
</dbReference>
<reference evidence="14 15" key="1">
    <citation type="submission" date="2016-06" db="EMBL/GenBank/DDBJ databases">
        <title>First insights into the genetic diversity and population structure of in the Bacillus cereus group bacteria from diverse marine environments.</title>
        <authorList>
            <person name="Liu Y."/>
            <person name="Lai Q."/>
            <person name="Shao Z."/>
        </authorList>
    </citation>
    <scope>NUCLEOTIDE SEQUENCE [LARGE SCALE GENOMIC DNA]</scope>
    <source>
        <strain evidence="14 15">NH24A2</strain>
    </source>
</reference>
<feature type="transmembrane region" description="Helical" evidence="13">
    <location>
        <begin position="181"/>
        <end position="199"/>
    </location>
</feature>
<comment type="caution">
    <text evidence="14">The sequence shown here is derived from an EMBL/GenBank/DDBJ whole genome shotgun (WGS) entry which is preliminary data.</text>
</comment>
<dbReference type="Pfam" id="PF01032">
    <property type="entry name" value="FecCD"/>
    <property type="match status" value="1"/>
</dbReference>
<dbReference type="SUPFAM" id="SSF81345">
    <property type="entry name" value="ABC transporter involved in vitamin B12 uptake, BtuC"/>
    <property type="match status" value="1"/>
</dbReference>
<gene>
    <name evidence="14" type="ORF">BAU28_26830</name>
</gene>
<name>A0A1J9UQX7_9BACI</name>
<keyword evidence="10 13" id="KW-0472">Membrane</keyword>
<dbReference type="PANTHER" id="PTHR30472:SF27">
    <property type="entry name" value="PETROBACTIN IMPORT SYSTEM PERMEASE PROTEIN YCLN"/>
    <property type="match status" value="1"/>
</dbReference>
<evidence type="ECO:0000256" key="6">
    <source>
        <dbReference type="ARBA" id="ARBA00022692"/>
    </source>
</evidence>